<dbReference type="Gene3D" id="3.40.930.10">
    <property type="entry name" value="Mannitol-specific EII, Chain A"/>
    <property type="match status" value="1"/>
</dbReference>
<dbReference type="CDD" id="cd05568">
    <property type="entry name" value="PTS_IIB_bgl_like"/>
    <property type="match status" value="1"/>
</dbReference>
<feature type="domain" description="PRD" evidence="8">
    <location>
        <begin position="210"/>
        <end position="314"/>
    </location>
</feature>
<keyword evidence="1" id="KW-0808">Transferase</keyword>
<evidence type="ECO:0000256" key="5">
    <source>
        <dbReference type="ARBA" id="ARBA00023163"/>
    </source>
</evidence>
<protein>
    <submittedName>
        <fullName evidence="9">BglG family transcription antiterminator</fullName>
    </submittedName>
</protein>
<dbReference type="Pfam" id="PF08279">
    <property type="entry name" value="HTH_11"/>
    <property type="match status" value="1"/>
</dbReference>
<dbReference type="PROSITE" id="PS51094">
    <property type="entry name" value="PTS_EIIA_TYPE_2"/>
    <property type="match status" value="1"/>
</dbReference>
<evidence type="ECO:0000313" key="10">
    <source>
        <dbReference type="Proteomes" id="UP001589609"/>
    </source>
</evidence>
<feature type="domain" description="PTS EIIA type-2" evidence="6">
    <location>
        <begin position="548"/>
        <end position="694"/>
    </location>
</feature>
<dbReference type="InterPro" id="IPR002178">
    <property type="entry name" value="PTS_EIIA_type-2_dom"/>
</dbReference>
<dbReference type="Gene3D" id="1.10.10.10">
    <property type="entry name" value="Winged helix-like DNA-binding domain superfamily/Winged helix DNA-binding domain"/>
    <property type="match status" value="2"/>
</dbReference>
<dbReference type="Gene3D" id="1.10.1790.10">
    <property type="entry name" value="PRD domain"/>
    <property type="match status" value="2"/>
</dbReference>
<dbReference type="RefSeq" id="WP_379948931.1">
    <property type="nucleotide sequence ID" value="NZ_JBHMAF010000038.1"/>
</dbReference>
<dbReference type="SUPFAM" id="SSF63520">
    <property type="entry name" value="PTS-regulatory domain, PRD"/>
    <property type="match status" value="2"/>
</dbReference>
<evidence type="ECO:0000256" key="3">
    <source>
        <dbReference type="ARBA" id="ARBA00023015"/>
    </source>
</evidence>
<evidence type="ECO:0000313" key="9">
    <source>
        <dbReference type="EMBL" id="MFB9758638.1"/>
    </source>
</evidence>
<accession>A0ABV5WDV6</accession>
<dbReference type="Pfam" id="PF00874">
    <property type="entry name" value="PRD"/>
    <property type="match status" value="2"/>
</dbReference>
<dbReference type="InterPro" id="IPR013196">
    <property type="entry name" value="HTH_11"/>
</dbReference>
<dbReference type="Proteomes" id="UP001589609">
    <property type="component" value="Unassembled WGS sequence"/>
</dbReference>
<evidence type="ECO:0000259" key="7">
    <source>
        <dbReference type="PROSITE" id="PS51099"/>
    </source>
</evidence>
<evidence type="ECO:0000256" key="1">
    <source>
        <dbReference type="ARBA" id="ARBA00022679"/>
    </source>
</evidence>
<keyword evidence="2" id="KW-0677">Repeat</keyword>
<evidence type="ECO:0000256" key="2">
    <source>
        <dbReference type="ARBA" id="ARBA00022737"/>
    </source>
</evidence>
<organism evidence="9 10">
    <name type="scientific">Ectobacillus funiculus</name>
    <dbReference type="NCBI Taxonomy" id="137993"/>
    <lineage>
        <taxon>Bacteria</taxon>
        <taxon>Bacillati</taxon>
        <taxon>Bacillota</taxon>
        <taxon>Bacilli</taxon>
        <taxon>Bacillales</taxon>
        <taxon>Bacillaceae</taxon>
        <taxon>Ectobacillus</taxon>
    </lineage>
</organism>
<dbReference type="PROSITE" id="PS51099">
    <property type="entry name" value="PTS_EIIB_TYPE_2"/>
    <property type="match status" value="1"/>
</dbReference>
<dbReference type="InterPro" id="IPR036634">
    <property type="entry name" value="PRD_sf"/>
</dbReference>
<dbReference type="InterPro" id="IPR036095">
    <property type="entry name" value="PTS_EIIB-like_sf"/>
</dbReference>
<proteinExistence type="predicted"/>
<dbReference type="InterPro" id="IPR036388">
    <property type="entry name" value="WH-like_DNA-bd_sf"/>
</dbReference>
<dbReference type="SUPFAM" id="SSF52794">
    <property type="entry name" value="PTS system IIB component-like"/>
    <property type="match status" value="1"/>
</dbReference>
<dbReference type="SUPFAM" id="SSF55804">
    <property type="entry name" value="Phoshotransferase/anion transport protein"/>
    <property type="match status" value="1"/>
</dbReference>
<dbReference type="Gene3D" id="3.40.50.2300">
    <property type="match status" value="1"/>
</dbReference>
<evidence type="ECO:0000259" key="8">
    <source>
        <dbReference type="PROSITE" id="PS51372"/>
    </source>
</evidence>
<dbReference type="InterPro" id="IPR013011">
    <property type="entry name" value="PTS_EIIB_2"/>
</dbReference>
<dbReference type="PANTHER" id="PTHR30185">
    <property type="entry name" value="CRYPTIC BETA-GLUCOSIDE BGL OPERON ANTITERMINATOR"/>
    <property type="match status" value="1"/>
</dbReference>
<dbReference type="PROSITE" id="PS51372">
    <property type="entry name" value="PRD_2"/>
    <property type="match status" value="2"/>
</dbReference>
<reference evidence="9 10" key="1">
    <citation type="submission" date="2024-09" db="EMBL/GenBank/DDBJ databases">
        <authorList>
            <person name="Sun Q."/>
            <person name="Mori K."/>
        </authorList>
    </citation>
    <scope>NUCLEOTIDE SEQUENCE [LARGE SCALE GENOMIC DNA]</scope>
    <source>
        <strain evidence="9 10">JCM 11201</strain>
    </source>
</reference>
<dbReference type="InterPro" id="IPR016152">
    <property type="entry name" value="PTrfase/Anion_transptr"/>
</dbReference>
<evidence type="ECO:0000256" key="4">
    <source>
        <dbReference type="ARBA" id="ARBA00023159"/>
    </source>
</evidence>
<dbReference type="SUPFAM" id="SSF46785">
    <property type="entry name" value="Winged helix' DNA-binding domain"/>
    <property type="match status" value="1"/>
</dbReference>
<dbReference type="EMBL" id="JBHMAF010000038">
    <property type="protein sequence ID" value="MFB9758638.1"/>
    <property type="molecule type" value="Genomic_DNA"/>
</dbReference>
<keyword evidence="3" id="KW-0805">Transcription regulation</keyword>
<dbReference type="InterPro" id="IPR011608">
    <property type="entry name" value="PRD"/>
</dbReference>
<evidence type="ECO:0000259" key="6">
    <source>
        <dbReference type="PROSITE" id="PS51094"/>
    </source>
</evidence>
<gene>
    <name evidence="9" type="ORF">ACFFMS_09010</name>
</gene>
<keyword evidence="10" id="KW-1185">Reference proteome</keyword>
<dbReference type="InterPro" id="IPR007737">
    <property type="entry name" value="Mga_HTH"/>
</dbReference>
<keyword evidence="4" id="KW-0010">Activator</keyword>
<dbReference type="InterPro" id="IPR050661">
    <property type="entry name" value="BglG_antiterminators"/>
</dbReference>
<feature type="domain" description="PRD" evidence="8">
    <location>
        <begin position="317"/>
        <end position="424"/>
    </location>
</feature>
<dbReference type="Pfam" id="PF00359">
    <property type="entry name" value="PTS_EIIA_2"/>
    <property type="match status" value="1"/>
</dbReference>
<feature type="domain" description="PTS EIIB type-2" evidence="7">
    <location>
        <begin position="429"/>
        <end position="520"/>
    </location>
</feature>
<dbReference type="InterPro" id="IPR036390">
    <property type="entry name" value="WH_DNA-bd_sf"/>
</dbReference>
<sequence>MLEKGEIQLNSRQQQILLLLLRSPSPVTLKEISKEIAISGRTVQRELVGLDHFLEAYGLILNKKTGVGLSLEGEEYAREKLLQYLSINQSNKIFSPEERQYILKQLLLTLKEPTKLYYFSTKFNVTEATISNDLLKIEPWFEKHGIKLIRKPGFGVYIEGNEKSIREAIVDLFYQHFSQEQLMEVLSTYSDPSSDKVKLHLSIRNRLLQFIDPDTISKIETVVQKTEGWGYILTDSAYVGLVVHIALAVQRLKNGEIITIAPDAFNSIKDTQEYEAAGKMAEDLDSLLAIQIPYSEIGYITMHLLGAKVKRLHSTPIYTNEIDEYVYHMIQIVENEIRVNLASDSSLIEHLSTHLRSAIHRIKLNMEFRNPLLGNIKEKYPHIFAATNKAATYLEKKLHCRVPEEEIGYLAMHFGAAAVRNEELKNKSYRVLLVCTSGIGTSHLLSAQIEKQFSYIEVVDVVSLLHLSEWIRKNPPVDLIISTVPFECEGQVVVVVNPFLLPQDIQLIEGHLKQLKNLEKGEREIVHTNIEIEDTVQKVNRYGEAMTQLLNHMFICTDSDASTKEEVIKQVAEYVHSQFTEIDSASLAEELRKREEIGALVIEEERLAMLHCRSHLINQMCICLFKVERDVDWEHNTGVRTVLVLLAPKGAPKEHIEIISEVSKALIEDDFVRALGGADMEEAKNQIKSVLGKGYLLKSNALLSR</sequence>
<dbReference type="Pfam" id="PF05043">
    <property type="entry name" value="Mga"/>
    <property type="match status" value="1"/>
</dbReference>
<dbReference type="PANTHER" id="PTHR30185:SF18">
    <property type="entry name" value="TRANSCRIPTIONAL REGULATOR MTLR"/>
    <property type="match status" value="1"/>
</dbReference>
<keyword evidence="5" id="KW-0804">Transcription</keyword>
<comment type="caution">
    <text evidence="9">The sequence shown here is derived from an EMBL/GenBank/DDBJ whole genome shotgun (WGS) entry which is preliminary data.</text>
</comment>
<name>A0ABV5WDV6_9BACI</name>